<organism evidence="1 2">
    <name type="scientific">Undibacterium pigrum</name>
    <dbReference type="NCBI Taxonomy" id="401470"/>
    <lineage>
        <taxon>Bacteria</taxon>
        <taxon>Pseudomonadati</taxon>
        <taxon>Pseudomonadota</taxon>
        <taxon>Betaproteobacteria</taxon>
        <taxon>Burkholderiales</taxon>
        <taxon>Oxalobacteraceae</taxon>
        <taxon>Undibacterium</taxon>
    </lineage>
</organism>
<gene>
    <name evidence="1" type="ORF">DFR42_102509</name>
</gene>
<evidence type="ECO:0000313" key="2">
    <source>
        <dbReference type="Proteomes" id="UP000247792"/>
    </source>
</evidence>
<keyword evidence="2" id="KW-1185">Reference proteome</keyword>
<dbReference type="EMBL" id="QJKB01000002">
    <property type="protein sequence ID" value="PXX45281.1"/>
    <property type="molecule type" value="Genomic_DNA"/>
</dbReference>
<comment type="caution">
    <text evidence="1">The sequence shown here is derived from an EMBL/GenBank/DDBJ whole genome shotgun (WGS) entry which is preliminary data.</text>
</comment>
<proteinExistence type="predicted"/>
<dbReference type="AlphaFoldDB" id="A0A318JMS4"/>
<reference evidence="1 2" key="1">
    <citation type="submission" date="2018-05" db="EMBL/GenBank/DDBJ databases">
        <title>Genomic Encyclopedia of Type Strains, Phase IV (KMG-IV): sequencing the most valuable type-strain genomes for metagenomic binning, comparative biology and taxonomic classification.</title>
        <authorList>
            <person name="Goeker M."/>
        </authorList>
    </citation>
    <scope>NUCLEOTIDE SEQUENCE [LARGE SCALE GENOMIC DNA]</scope>
    <source>
        <strain evidence="1 2">DSM 19792</strain>
    </source>
</reference>
<dbReference type="OrthoDB" id="6025336at2"/>
<dbReference type="RefSeq" id="WP_110254728.1">
    <property type="nucleotide sequence ID" value="NZ_QJKB01000002.1"/>
</dbReference>
<name>A0A318JMS4_9BURK</name>
<dbReference type="Proteomes" id="UP000247792">
    <property type="component" value="Unassembled WGS sequence"/>
</dbReference>
<protein>
    <submittedName>
        <fullName evidence="1">Uncharacterized protein</fullName>
    </submittedName>
</protein>
<accession>A0A318JMS4</accession>
<evidence type="ECO:0000313" key="1">
    <source>
        <dbReference type="EMBL" id="PXX45281.1"/>
    </source>
</evidence>
<sequence>MTTLEIKPPINIQGWADFAGADTLSQLIWDGLSEAGGTWHYMNFTAAMSIWESILDGSSITIYYQDERLTQLLVTPGIAYDYLLPLIQKFQLTAMP</sequence>